<accession>A0A3B6NMT6</accession>
<reference evidence="2" key="1">
    <citation type="submission" date="2018-08" db="EMBL/GenBank/DDBJ databases">
        <authorList>
            <person name="Rossello M."/>
        </authorList>
    </citation>
    <scope>NUCLEOTIDE SEQUENCE [LARGE SCALE GENOMIC DNA]</scope>
    <source>
        <strain evidence="2">cv. Chinese Spring</strain>
    </source>
</reference>
<dbReference type="Gramene" id="TraesCS6A03G0255500.1">
    <property type="protein sequence ID" value="TraesCS6A03G0255500.1.CDS"/>
    <property type="gene ID" value="TraesCS6A03G0255500"/>
</dbReference>
<keyword evidence="3" id="KW-1185">Reference proteome</keyword>
<evidence type="ECO:0000313" key="3">
    <source>
        <dbReference type="Proteomes" id="UP000019116"/>
    </source>
</evidence>
<sequence length="139" mass="15220">MVVAVASEGAGEARCSRRSRSLERRSCSARRTPGATSPSSPPPGRLCGWPMPRSPAPTRCCSPCAPSPAAGWILVMKVVPGFLLYRGLHELGQYAFLEILWEPAIKKEFLLYPVAFLVRNLLLPSEGVLLDHAEYKVSR</sequence>
<name>A0A3B6NMT6_WHEAT</name>
<evidence type="ECO:0000256" key="1">
    <source>
        <dbReference type="SAM" id="MobiDB-lite"/>
    </source>
</evidence>
<dbReference type="Proteomes" id="UP000019116">
    <property type="component" value="Chromosome 6A"/>
</dbReference>
<dbReference type="AlphaFoldDB" id="A0A3B6NMT6"/>
<dbReference type="Gramene" id="TraesCLE_scaffold_002898_01G000400.1">
    <property type="protein sequence ID" value="TraesCLE_scaffold_002898_01G000400.1"/>
    <property type="gene ID" value="TraesCLE_scaffold_002898_01G000400"/>
</dbReference>
<dbReference type="OrthoDB" id="709348at2759"/>
<feature type="region of interest" description="Disordered" evidence="1">
    <location>
        <begin position="1"/>
        <end position="48"/>
    </location>
</feature>
<protein>
    <submittedName>
        <fullName evidence="2">Uncharacterized protein</fullName>
    </submittedName>
</protein>
<dbReference type="STRING" id="4565.A0A3B6NMT6"/>
<evidence type="ECO:0000313" key="2">
    <source>
        <dbReference type="EnsemblPlants" id="TraesCS6A02G109200.1"/>
    </source>
</evidence>
<dbReference type="OMA" id="GWILVMK"/>
<organism evidence="2">
    <name type="scientific">Triticum aestivum</name>
    <name type="common">Wheat</name>
    <dbReference type="NCBI Taxonomy" id="4565"/>
    <lineage>
        <taxon>Eukaryota</taxon>
        <taxon>Viridiplantae</taxon>
        <taxon>Streptophyta</taxon>
        <taxon>Embryophyta</taxon>
        <taxon>Tracheophyta</taxon>
        <taxon>Spermatophyta</taxon>
        <taxon>Magnoliopsida</taxon>
        <taxon>Liliopsida</taxon>
        <taxon>Poales</taxon>
        <taxon>Poaceae</taxon>
        <taxon>BOP clade</taxon>
        <taxon>Pooideae</taxon>
        <taxon>Triticodae</taxon>
        <taxon>Triticeae</taxon>
        <taxon>Triticinae</taxon>
        <taxon>Triticum</taxon>
    </lineage>
</organism>
<dbReference type="EnsemblPlants" id="TraesCS6A02G109200.1">
    <property type="protein sequence ID" value="TraesCS6A02G109200.1"/>
    <property type="gene ID" value="TraesCS6A02G109200"/>
</dbReference>
<dbReference type="Gramene" id="TraesCS6A02G109200.1">
    <property type="protein sequence ID" value="TraesCS6A02G109200.1"/>
    <property type="gene ID" value="TraesCS6A02G109200"/>
</dbReference>
<feature type="compositionally biased region" description="Low complexity" evidence="1">
    <location>
        <begin position="1"/>
        <end position="13"/>
    </location>
</feature>
<reference evidence="2" key="2">
    <citation type="submission" date="2018-10" db="UniProtKB">
        <authorList>
            <consortium name="EnsemblPlants"/>
        </authorList>
    </citation>
    <scope>IDENTIFICATION</scope>
</reference>
<proteinExistence type="predicted"/>